<dbReference type="RefSeq" id="WP_095334561.1">
    <property type="nucleotide sequence ID" value="NZ_NQNY01000003.1"/>
</dbReference>
<dbReference type="AlphaFoldDB" id="A0A269TLA0"/>
<dbReference type="EMBL" id="NQNY01000003">
    <property type="protein sequence ID" value="PAK21545.1"/>
    <property type="molecule type" value="Genomic_DNA"/>
</dbReference>
<dbReference type="SUPFAM" id="SSF57997">
    <property type="entry name" value="Tropomyosin"/>
    <property type="match status" value="1"/>
</dbReference>
<dbReference type="OrthoDB" id="965621at2"/>
<sequence>MEEIILVKTIKEAQKIMTTFFKNHEDFEIVKKVYENNEHYFIIKSKTEKDKGGTMTDGKIIMKMISDLTIAVNGISARLDKVEERLDNLESRLDKVEKRIDNLEETVNGLIKNFETLSNVVSGLITTVTQLSNTVAILSDKVEKLDKRVDDLTIKTEEGFKKVWKEINFIKIELSSLRSDFNLHVQDFNEFRISVNDRLDRLEDDMKYVKGVLVRNNLK</sequence>
<accession>A0A269TLA0</accession>
<reference evidence="3" key="1">
    <citation type="submission" date="2017-08" db="EMBL/GenBank/DDBJ databases">
        <authorList>
            <person name="Alvarez-Ponce D."/>
            <person name="Weitzman C.L."/>
            <person name="Tillett R.L."/>
            <person name="Sandmeier F.C."/>
            <person name="Tracy C.R."/>
        </authorList>
    </citation>
    <scope>NUCLEOTIDE SEQUENCE [LARGE SCALE GENOMIC DNA]</scope>
    <source>
        <strain evidence="3">723</strain>
    </source>
</reference>
<evidence type="ECO:0000313" key="2">
    <source>
        <dbReference type="EMBL" id="PAK21545.1"/>
    </source>
</evidence>
<name>A0A269TLA0_9BACT</name>
<comment type="caution">
    <text evidence="2">The sequence shown here is derived from an EMBL/GenBank/DDBJ whole genome shotgun (WGS) entry which is preliminary data.</text>
</comment>
<feature type="coiled-coil region" evidence="1">
    <location>
        <begin position="72"/>
        <end position="155"/>
    </location>
</feature>
<dbReference type="Gene3D" id="1.10.287.1490">
    <property type="match status" value="1"/>
</dbReference>
<keyword evidence="1" id="KW-0175">Coiled coil</keyword>
<gene>
    <name evidence="2" type="ORF">CJJ23_01165</name>
</gene>
<organism evidence="2 3">
    <name type="scientific">Mycoplasmopsis agassizii</name>
    <dbReference type="NCBI Taxonomy" id="33922"/>
    <lineage>
        <taxon>Bacteria</taxon>
        <taxon>Bacillati</taxon>
        <taxon>Mycoplasmatota</taxon>
        <taxon>Mycoplasmoidales</taxon>
        <taxon>Metamycoplasmataceae</taxon>
        <taxon>Mycoplasmopsis</taxon>
    </lineage>
</organism>
<protein>
    <submittedName>
        <fullName evidence="2">Uncharacterized protein</fullName>
    </submittedName>
</protein>
<evidence type="ECO:0000256" key="1">
    <source>
        <dbReference type="SAM" id="Coils"/>
    </source>
</evidence>
<evidence type="ECO:0000313" key="3">
    <source>
        <dbReference type="Proteomes" id="UP000216943"/>
    </source>
</evidence>
<proteinExistence type="predicted"/>
<dbReference type="Proteomes" id="UP000216943">
    <property type="component" value="Unassembled WGS sequence"/>
</dbReference>